<dbReference type="InterPro" id="IPR002999">
    <property type="entry name" value="Tudor"/>
</dbReference>
<evidence type="ECO:0000313" key="4">
    <source>
        <dbReference type="Proteomes" id="UP000828390"/>
    </source>
</evidence>
<name>A0A9D4E8Q5_DREPO</name>
<dbReference type="SUPFAM" id="SSF63748">
    <property type="entry name" value="Tudor/PWWP/MBT"/>
    <property type="match status" value="1"/>
</dbReference>
<dbReference type="Gene3D" id="2.30.30.140">
    <property type="match status" value="1"/>
</dbReference>
<dbReference type="AlphaFoldDB" id="A0A9D4E8Q5"/>
<evidence type="ECO:0000256" key="1">
    <source>
        <dbReference type="SAM" id="Coils"/>
    </source>
</evidence>
<organism evidence="3 4">
    <name type="scientific">Dreissena polymorpha</name>
    <name type="common">Zebra mussel</name>
    <name type="synonym">Mytilus polymorpha</name>
    <dbReference type="NCBI Taxonomy" id="45954"/>
    <lineage>
        <taxon>Eukaryota</taxon>
        <taxon>Metazoa</taxon>
        <taxon>Spiralia</taxon>
        <taxon>Lophotrochozoa</taxon>
        <taxon>Mollusca</taxon>
        <taxon>Bivalvia</taxon>
        <taxon>Autobranchia</taxon>
        <taxon>Heteroconchia</taxon>
        <taxon>Euheterodonta</taxon>
        <taxon>Imparidentia</taxon>
        <taxon>Neoheterodontei</taxon>
        <taxon>Myida</taxon>
        <taxon>Dreissenoidea</taxon>
        <taxon>Dreissenidae</taxon>
        <taxon>Dreissena</taxon>
    </lineage>
</organism>
<evidence type="ECO:0000313" key="3">
    <source>
        <dbReference type="EMBL" id="KAH3773747.1"/>
    </source>
</evidence>
<evidence type="ECO:0000259" key="2">
    <source>
        <dbReference type="SMART" id="SM00333"/>
    </source>
</evidence>
<feature type="coiled-coil region" evidence="1">
    <location>
        <begin position="1"/>
        <end position="35"/>
    </location>
</feature>
<comment type="caution">
    <text evidence="3">The sequence shown here is derived from an EMBL/GenBank/DDBJ whole genome shotgun (WGS) entry which is preliminary data.</text>
</comment>
<protein>
    <recommendedName>
        <fullName evidence="2">Tudor domain-containing protein</fullName>
    </recommendedName>
</protein>
<feature type="domain" description="Tudor" evidence="2">
    <location>
        <begin position="53"/>
        <end position="109"/>
    </location>
</feature>
<gene>
    <name evidence="3" type="ORF">DPMN_175115</name>
</gene>
<dbReference type="EMBL" id="JAIWYP010000009">
    <property type="protein sequence ID" value="KAH3773747.1"/>
    <property type="molecule type" value="Genomic_DNA"/>
</dbReference>
<proteinExistence type="predicted"/>
<sequence length="109" mass="12623">MDVLRKKLKDAEEENVQLKEKLKKTEDEVKLVKNMKRKTDASDGNQKKNNSKGEFAVGQKVWALYTDEKSYPAKIIACNGESYKVMFFEDKIQHEVELNGLRPFGKQLD</sequence>
<keyword evidence="1" id="KW-0175">Coiled coil</keyword>
<dbReference type="SMART" id="SM00333">
    <property type="entry name" value="TUDOR"/>
    <property type="match status" value="1"/>
</dbReference>
<keyword evidence="4" id="KW-1185">Reference proteome</keyword>
<dbReference type="Proteomes" id="UP000828390">
    <property type="component" value="Unassembled WGS sequence"/>
</dbReference>
<accession>A0A9D4E8Q5</accession>
<reference evidence="3" key="1">
    <citation type="journal article" date="2019" name="bioRxiv">
        <title>The Genome of the Zebra Mussel, Dreissena polymorpha: A Resource for Invasive Species Research.</title>
        <authorList>
            <person name="McCartney M.A."/>
            <person name="Auch B."/>
            <person name="Kono T."/>
            <person name="Mallez S."/>
            <person name="Zhang Y."/>
            <person name="Obille A."/>
            <person name="Becker A."/>
            <person name="Abrahante J.E."/>
            <person name="Garbe J."/>
            <person name="Badalamenti J.P."/>
            <person name="Herman A."/>
            <person name="Mangelson H."/>
            <person name="Liachko I."/>
            <person name="Sullivan S."/>
            <person name="Sone E.D."/>
            <person name="Koren S."/>
            <person name="Silverstein K.A.T."/>
            <person name="Beckman K.B."/>
            <person name="Gohl D.M."/>
        </authorList>
    </citation>
    <scope>NUCLEOTIDE SEQUENCE</scope>
    <source>
        <strain evidence="3">Duluth1</strain>
        <tissue evidence="3">Whole animal</tissue>
    </source>
</reference>
<reference evidence="3" key="2">
    <citation type="submission" date="2020-11" db="EMBL/GenBank/DDBJ databases">
        <authorList>
            <person name="McCartney M.A."/>
            <person name="Auch B."/>
            <person name="Kono T."/>
            <person name="Mallez S."/>
            <person name="Becker A."/>
            <person name="Gohl D.M."/>
            <person name="Silverstein K.A.T."/>
            <person name="Koren S."/>
            <person name="Bechman K.B."/>
            <person name="Herman A."/>
            <person name="Abrahante J.E."/>
            <person name="Garbe J."/>
        </authorList>
    </citation>
    <scope>NUCLEOTIDE SEQUENCE</scope>
    <source>
        <strain evidence="3">Duluth1</strain>
        <tissue evidence="3">Whole animal</tissue>
    </source>
</reference>